<reference evidence="2 3" key="1">
    <citation type="submission" date="2023-08" db="EMBL/GenBank/DDBJ databases">
        <title>Oxalobacteraceae gen .nov., isolated from river sludge outside the plant.</title>
        <authorList>
            <person name="Zhao S.Y."/>
        </authorList>
    </citation>
    <scope>NUCLEOTIDE SEQUENCE [LARGE SCALE GENOMIC DNA]</scope>
    <source>
        <strain evidence="2 3">R-40</strain>
    </source>
</reference>
<evidence type="ECO:0000313" key="3">
    <source>
        <dbReference type="Proteomes" id="UP001225596"/>
    </source>
</evidence>
<feature type="region of interest" description="Disordered" evidence="1">
    <location>
        <begin position="1"/>
        <end position="24"/>
    </location>
</feature>
<evidence type="ECO:0000256" key="1">
    <source>
        <dbReference type="SAM" id="MobiDB-lite"/>
    </source>
</evidence>
<gene>
    <name evidence="2" type="ORF">Q8A64_17355</name>
</gene>
<sequence length="55" mass="6248">MNRMKRLLTGAPSEKIKQDNSKKGLGSAAFQVAGDMYFLLVKIHYKAVMNLQKDY</sequence>
<evidence type="ECO:0000313" key="2">
    <source>
        <dbReference type="EMBL" id="MDQ9172181.1"/>
    </source>
</evidence>
<protein>
    <submittedName>
        <fullName evidence="2">Uncharacterized protein</fullName>
    </submittedName>
</protein>
<organism evidence="2 3">
    <name type="scientific">Keguizhuia sedimenti</name>
    <dbReference type="NCBI Taxonomy" id="3064264"/>
    <lineage>
        <taxon>Bacteria</taxon>
        <taxon>Pseudomonadati</taxon>
        <taxon>Pseudomonadota</taxon>
        <taxon>Betaproteobacteria</taxon>
        <taxon>Burkholderiales</taxon>
        <taxon>Oxalobacteraceae</taxon>
        <taxon>Keguizhuia</taxon>
    </lineage>
</organism>
<keyword evidence="3" id="KW-1185">Reference proteome</keyword>
<comment type="caution">
    <text evidence="2">The sequence shown here is derived from an EMBL/GenBank/DDBJ whole genome shotgun (WGS) entry which is preliminary data.</text>
</comment>
<dbReference type="Proteomes" id="UP001225596">
    <property type="component" value="Unassembled WGS sequence"/>
</dbReference>
<dbReference type="RefSeq" id="WP_338438190.1">
    <property type="nucleotide sequence ID" value="NZ_JAUYVH010000017.1"/>
</dbReference>
<dbReference type="EMBL" id="JAUYVH010000017">
    <property type="protein sequence ID" value="MDQ9172181.1"/>
    <property type="molecule type" value="Genomic_DNA"/>
</dbReference>
<name>A0ABU1BT29_9BURK</name>
<proteinExistence type="predicted"/>
<accession>A0ABU1BT29</accession>